<dbReference type="AlphaFoldDB" id="F4QLP5"/>
<comment type="similarity">
    <text evidence="4">Belongs to the TonB-dependent receptor family.</text>
</comment>
<protein>
    <submittedName>
        <fullName evidence="8">TonB-dependent receptor family protein</fullName>
    </submittedName>
</protein>
<evidence type="ECO:0000256" key="5">
    <source>
        <dbReference type="SAM" id="SignalP"/>
    </source>
</evidence>
<keyword evidence="8" id="KW-0675">Receptor</keyword>
<dbReference type="EMBL" id="GL883077">
    <property type="protein sequence ID" value="EGF93543.1"/>
    <property type="molecule type" value="Genomic_DNA"/>
</dbReference>
<dbReference type="OrthoDB" id="5476657at2"/>
<dbReference type="InterPro" id="IPR012910">
    <property type="entry name" value="Plug_dom"/>
</dbReference>
<evidence type="ECO:0000313" key="9">
    <source>
        <dbReference type="Proteomes" id="UP000006512"/>
    </source>
</evidence>
<dbReference type="GO" id="GO:0009279">
    <property type="term" value="C:cell outer membrane"/>
    <property type="evidence" value="ECO:0007669"/>
    <property type="project" value="UniProtKB-SubCell"/>
</dbReference>
<evidence type="ECO:0000256" key="3">
    <source>
        <dbReference type="ARBA" id="ARBA00023237"/>
    </source>
</evidence>
<dbReference type="NCBIfam" id="TIGR01782">
    <property type="entry name" value="TonB-Xanth-Caul"/>
    <property type="match status" value="1"/>
</dbReference>
<dbReference type="InterPro" id="IPR010104">
    <property type="entry name" value="TonB_rcpt_bac"/>
</dbReference>
<dbReference type="InterPro" id="IPR037066">
    <property type="entry name" value="Plug_dom_sf"/>
</dbReference>
<keyword evidence="4" id="KW-0798">TonB box</keyword>
<keyword evidence="5" id="KW-0732">Signal</keyword>
<dbReference type="RefSeq" id="WP_006272742.1">
    <property type="nucleotide sequence ID" value="NZ_GL883077.1"/>
</dbReference>
<feature type="chain" id="PRO_5003314228" evidence="5">
    <location>
        <begin position="37"/>
        <end position="1089"/>
    </location>
</feature>
<evidence type="ECO:0000256" key="1">
    <source>
        <dbReference type="ARBA" id="ARBA00004442"/>
    </source>
</evidence>
<dbReference type="PANTHER" id="PTHR40980">
    <property type="entry name" value="PLUG DOMAIN-CONTAINING PROTEIN"/>
    <property type="match status" value="1"/>
</dbReference>
<reference evidence="9" key="1">
    <citation type="submission" date="2011-03" db="EMBL/GenBank/DDBJ databases">
        <title>Draft genome sequence of Brevundimonas diminuta.</title>
        <authorList>
            <person name="Brown P.J.B."/>
            <person name="Buechlein A."/>
            <person name="Hemmerich C."/>
            <person name="Brun Y.V."/>
        </authorList>
    </citation>
    <scope>NUCLEOTIDE SEQUENCE [LARGE SCALE GENOMIC DNA]</scope>
    <source>
        <strain evidence="9">C19</strain>
    </source>
</reference>
<feature type="signal peptide" evidence="5">
    <location>
        <begin position="1"/>
        <end position="36"/>
    </location>
</feature>
<dbReference type="PANTHER" id="PTHR40980:SF3">
    <property type="entry name" value="TONB-DEPENDENT RECEPTOR-LIKE BETA-BARREL DOMAIN-CONTAINING PROTEIN"/>
    <property type="match status" value="1"/>
</dbReference>
<dbReference type="InterPro" id="IPR036942">
    <property type="entry name" value="Beta-barrel_TonB_sf"/>
</dbReference>
<proteinExistence type="inferred from homology"/>
<dbReference type="Gene3D" id="2.170.130.10">
    <property type="entry name" value="TonB-dependent receptor, plug domain"/>
    <property type="match status" value="1"/>
</dbReference>
<sequence length="1089" mass="116942">MTTTLSRKRASRVVRAAFLSGASTLALCALASPAFAQDAPAAAPAADEQVVTIRGSLQRSMNIKKNAVGIVDAISAEDIGKYPDTNLAESIQRIPGVAINRVNGEGSEVTVRGFGPAFNLTTLNGRTLPTANIQVVGADTGDFAGGGTRNFDFGNIASDGVSGFEVYKTGRANIPSGGLGATMNIKTLRPIGKAGAQGSITVKALHGDGMVTGDEWTPEVSGAYSWANDSNTMGVSIFGAHSVRDVATRSSTQNSWNLDYFAARPAGITAGGLFLPSGNGRLRYVPAANPNDPPVLASQITNRPPNTALVSYPNDSRYHFSENHSERTNVQLTAQWRPMENLLLTFDALYATSEVSEQRSDQTNWFNRPFDKITFEQGDSGVYNAVYLEETLSGTKDIGFEQQMRATKDTLSSVGLNAQWDLSDRMTVTFDLAHSKGEALPNNPNGTTSTMVSIGAPVVSQHSVDFRGDVPVQKYTVNDGLPVYRRNPAGILVNASNVAITDANGNYLTGFSAADRVITGYRGNNNGKLDAGDLGSQVARKAVNSQTHQIDEARVDFTYDFDGESRVDFGVDWIKSEMTTTTGSTYHALGDWGISNPGDVAQYAPGLIETFDLGGLFQDFTPGQSNIAFRANAIDLYAKLAKGYNQNIPEASLTANTIEEDIKAVYGQFTMKGDLVGFPTTVVAGMRYEKTDVTASALQSIPTAIRWTADNDFAQNFGTGVATYSLEASYDNWLPNIDVVVSATDQIKVRASYSKTIARAPYGAMYATTTVNNPPRPTLNGVNPTATVGNPALLPFESSNIDVSAEWYYGPSNYVSIGFYNKDVANFITSTRVQSNHFGLRDPSSGANGSRSGTARTLLGGINQSTTDVNLFTMTALLIKHNGNTGLATTEYQANLDGGNLTQSYVDSILAAYDVVADAQDPLFMFETSTNINSRSGNVHGMELAFQHFLGDTGFGLSGSLTTVKGDVNFDNSAPPGTTQFALLGLSDTFNVTLIYDKGPLSGRLSYNWRDEYLVGTGRDGAAGNPTYVEEFGVIDASVNYQLTPQVQLTFEGLNLGKEHLRTHGRDKVNMYYAQELDTRYQVGVRYKF</sequence>
<accession>F4QLP5</accession>
<feature type="domain" description="TonB-dependent receptor-like beta-barrel" evidence="6">
    <location>
        <begin position="519"/>
        <end position="1056"/>
    </location>
</feature>
<comment type="subcellular location">
    <subcellularLocation>
        <location evidence="1 4">Cell outer membrane</location>
    </subcellularLocation>
</comment>
<dbReference type="HOGENOM" id="CLU_006935_2_0_5"/>
<dbReference type="Proteomes" id="UP000006512">
    <property type="component" value="Unassembled WGS sequence"/>
</dbReference>
<dbReference type="SUPFAM" id="SSF56935">
    <property type="entry name" value="Porins"/>
    <property type="match status" value="1"/>
</dbReference>
<dbReference type="eggNOG" id="COG1629">
    <property type="taxonomic scope" value="Bacteria"/>
</dbReference>
<evidence type="ECO:0000256" key="2">
    <source>
        <dbReference type="ARBA" id="ARBA00023136"/>
    </source>
</evidence>
<dbReference type="Pfam" id="PF00593">
    <property type="entry name" value="TonB_dep_Rec_b-barrel"/>
    <property type="match status" value="1"/>
</dbReference>
<feature type="domain" description="TonB-dependent receptor plug" evidence="7">
    <location>
        <begin position="65"/>
        <end position="179"/>
    </location>
</feature>
<keyword evidence="9" id="KW-1185">Reference proteome</keyword>
<dbReference type="InterPro" id="IPR000531">
    <property type="entry name" value="Beta-barrel_TonB"/>
</dbReference>
<name>F4QLP5_9CAUL</name>
<evidence type="ECO:0000256" key="4">
    <source>
        <dbReference type="RuleBase" id="RU003357"/>
    </source>
</evidence>
<dbReference type="Pfam" id="PF07715">
    <property type="entry name" value="Plug"/>
    <property type="match status" value="1"/>
</dbReference>
<gene>
    <name evidence="8" type="ORF">ABI_19830</name>
</gene>
<dbReference type="Gene3D" id="2.40.170.20">
    <property type="entry name" value="TonB-dependent receptor, beta-barrel domain"/>
    <property type="match status" value="1"/>
</dbReference>
<dbReference type="STRING" id="715226.ABI_19830"/>
<keyword evidence="2 4" id="KW-0472">Membrane</keyword>
<evidence type="ECO:0000259" key="6">
    <source>
        <dbReference type="Pfam" id="PF00593"/>
    </source>
</evidence>
<keyword evidence="3" id="KW-0998">Cell outer membrane</keyword>
<evidence type="ECO:0000313" key="8">
    <source>
        <dbReference type="EMBL" id="EGF93543.1"/>
    </source>
</evidence>
<organism evidence="8 9">
    <name type="scientific">Asticcacaulis biprosthecium C19</name>
    <dbReference type="NCBI Taxonomy" id="715226"/>
    <lineage>
        <taxon>Bacteria</taxon>
        <taxon>Pseudomonadati</taxon>
        <taxon>Pseudomonadota</taxon>
        <taxon>Alphaproteobacteria</taxon>
        <taxon>Caulobacterales</taxon>
        <taxon>Caulobacteraceae</taxon>
        <taxon>Asticcacaulis</taxon>
    </lineage>
</organism>
<evidence type="ECO:0000259" key="7">
    <source>
        <dbReference type="Pfam" id="PF07715"/>
    </source>
</evidence>